<dbReference type="AlphaFoldDB" id="A0A428MMJ4"/>
<dbReference type="SUPFAM" id="SSF55874">
    <property type="entry name" value="ATPase domain of HSP90 chaperone/DNA topoisomerase II/histidine kinase"/>
    <property type="match status" value="1"/>
</dbReference>
<gene>
    <name evidence="7" type="ORF">EDE15_3693</name>
</gene>
<dbReference type="Gene3D" id="2.60.40.10">
    <property type="entry name" value="Immunoglobulins"/>
    <property type="match status" value="1"/>
</dbReference>
<dbReference type="PANTHER" id="PTHR24421:SF62">
    <property type="entry name" value="SENSORY TRANSDUCTION HISTIDINE KINASE"/>
    <property type="match status" value="1"/>
</dbReference>
<dbReference type="GO" id="GO:0046983">
    <property type="term" value="F:protein dimerization activity"/>
    <property type="evidence" value="ECO:0007669"/>
    <property type="project" value="InterPro"/>
</dbReference>
<dbReference type="InterPro" id="IPR011110">
    <property type="entry name" value="Reg_prop"/>
</dbReference>
<feature type="domain" description="Histidine kinase/HSP90-like ATPase" evidence="6">
    <location>
        <begin position="871"/>
        <end position="967"/>
    </location>
</feature>
<feature type="chain" id="PRO_5019322583" evidence="5">
    <location>
        <begin position="23"/>
        <end position="975"/>
    </location>
</feature>
<evidence type="ECO:0000313" key="8">
    <source>
        <dbReference type="Proteomes" id="UP000269669"/>
    </source>
</evidence>
<evidence type="ECO:0000259" key="6">
    <source>
        <dbReference type="SMART" id="SM00387"/>
    </source>
</evidence>
<dbReference type="SMART" id="SM00387">
    <property type="entry name" value="HATPase_c"/>
    <property type="match status" value="1"/>
</dbReference>
<dbReference type="Gene3D" id="3.30.565.10">
    <property type="entry name" value="Histidine kinase-like ATPase, C-terminal domain"/>
    <property type="match status" value="1"/>
</dbReference>
<evidence type="ECO:0000256" key="2">
    <source>
        <dbReference type="ARBA" id="ARBA00022777"/>
    </source>
</evidence>
<evidence type="ECO:0000256" key="4">
    <source>
        <dbReference type="SAM" id="Phobius"/>
    </source>
</evidence>
<feature type="transmembrane region" description="Helical" evidence="4">
    <location>
        <begin position="731"/>
        <end position="750"/>
    </location>
</feature>
<keyword evidence="2 7" id="KW-0418">Kinase</keyword>
<keyword evidence="8" id="KW-1185">Reference proteome</keyword>
<dbReference type="InterPro" id="IPR050482">
    <property type="entry name" value="Sensor_HK_TwoCompSys"/>
</dbReference>
<dbReference type="GO" id="GO:0016020">
    <property type="term" value="C:membrane"/>
    <property type="evidence" value="ECO:0007669"/>
    <property type="project" value="InterPro"/>
</dbReference>
<keyword evidence="1" id="KW-0808">Transferase</keyword>
<dbReference type="RefSeq" id="WP_125486537.1">
    <property type="nucleotide sequence ID" value="NZ_RSDW01000001.1"/>
</dbReference>
<evidence type="ECO:0000256" key="1">
    <source>
        <dbReference type="ARBA" id="ARBA00022679"/>
    </source>
</evidence>
<keyword evidence="4" id="KW-0812">Transmembrane</keyword>
<comment type="caution">
    <text evidence="7">The sequence shown here is derived from an EMBL/GenBank/DDBJ whole genome shotgun (WGS) entry which is preliminary data.</text>
</comment>
<dbReference type="Pfam" id="PF07730">
    <property type="entry name" value="HisKA_3"/>
    <property type="match status" value="1"/>
</dbReference>
<accession>A0A428MMJ4</accession>
<dbReference type="InterPro" id="IPR003594">
    <property type="entry name" value="HATPase_dom"/>
</dbReference>
<dbReference type="Pfam" id="PF07494">
    <property type="entry name" value="Reg_prop"/>
    <property type="match status" value="4"/>
</dbReference>
<dbReference type="InterPro" id="IPR011712">
    <property type="entry name" value="Sig_transdc_His_kin_sub3_dim/P"/>
</dbReference>
<dbReference type="InterPro" id="IPR036890">
    <property type="entry name" value="HATPase_C_sf"/>
</dbReference>
<dbReference type="InterPro" id="IPR011123">
    <property type="entry name" value="Y_Y_Y"/>
</dbReference>
<dbReference type="EMBL" id="RSDW01000001">
    <property type="protein sequence ID" value="RSL18137.1"/>
    <property type="molecule type" value="Genomic_DNA"/>
</dbReference>
<keyword evidence="4" id="KW-1133">Transmembrane helix</keyword>
<evidence type="ECO:0000256" key="3">
    <source>
        <dbReference type="ARBA" id="ARBA00023012"/>
    </source>
</evidence>
<reference evidence="7 8" key="1">
    <citation type="submission" date="2018-12" db="EMBL/GenBank/DDBJ databases">
        <title>Sequencing of bacterial isolates from soil warming experiment in Harvard Forest, Massachusetts, USA.</title>
        <authorList>
            <person name="Deangelis K."/>
        </authorList>
    </citation>
    <scope>NUCLEOTIDE SEQUENCE [LARGE SCALE GENOMIC DNA]</scope>
    <source>
        <strain evidence="7 8">EB153</strain>
    </source>
</reference>
<keyword evidence="5" id="KW-0732">Signal</keyword>
<feature type="signal peptide" evidence="5">
    <location>
        <begin position="1"/>
        <end position="22"/>
    </location>
</feature>
<dbReference type="Proteomes" id="UP000269669">
    <property type="component" value="Unassembled WGS sequence"/>
</dbReference>
<dbReference type="Pfam" id="PF07495">
    <property type="entry name" value="Y_Y_Y"/>
    <property type="match status" value="1"/>
</dbReference>
<dbReference type="Pfam" id="PF02518">
    <property type="entry name" value="HATPase_c"/>
    <property type="match status" value="1"/>
</dbReference>
<dbReference type="SUPFAM" id="SSF63829">
    <property type="entry name" value="Calcium-dependent phosphotriesterase"/>
    <property type="match status" value="2"/>
</dbReference>
<dbReference type="PANTHER" id="PTHR24421">
    <property type="entry name" value="NITRATE/NITRITE SENSOR PROTEIN NARX-RELATED"/>
    <property type="match status" value="1"/>
</dbReference>
<organism evidence="7 8">
    <name type="scientific">Edaphobacter aggregans</name>
    <dbReference type="NCBI Taxonomy" id="570835"/>
    <lineage>
        <taxon>Bacteria</taxon>
        <taxon>Pseudomonadati</taxon>
        <taxon>Acidobacteriota</taxon>
        <taxon>Terriglobia</taxon>
        <taxon>Terriglobales</taxon>
        <taxon>Acidobacteriaceae</taxon>
        <taxon>Edaphobacter</taxon>
    </lineage>
</organism>
<dbReference type="InterPro" id="IPR013783">
    <property type="entry name" value="Ig-like_fold"/>
</dbReference>
<keyword evidence="4" id="KW-0472">Membrane</keyword>
<protein>
    <submittedName>
        <fullName evidence="7">Signal transduction histidine kinase</fullName>
    </submittedName>
</protein>
<dbReference type="Gene3D" id="2.130.10.10">
    <property type="entry name" value="YVTN repeat-like/Quinoprotein amine dehydrogenase"/>
    <property type="match status" value="3"/>
</dbReference>
<dbReference type="CDD" id="cd16917">
    <property type="entry name" value="HATPase_UhpB-NarQ-NarX-like"/>
    <property type="match status" value="1"/>
</dbReference>
<evidence type="ECO:0000256" key="5">
    <source>
        <dbReference type="SAM" id="SignalP"/>
    </source>
</evidence>
<name>A0A428MMJ4_9BACT</name>
<dbReference type="InterPro" id="IPR015943">
    <property type="entry name" value="WD40/YVTN_repeat-like_dom_sf"/>
</dbReference>
<dbReference type="OrthoDB" id="176203at2"/>
<proteinExistence type="predicted"/>
<sequence length="975" mass="106770">MRAILLWALCGFLALSAQPQTANLGHQSWSTENGLPQSSVHQIFQSFDGYIWLATEGGAARFDGLNFKIFNQETDPTVFTSNDICCFAQNAPDSLWIGTASGLLQYGPQGLRRYTTADGLPSSTIYALAATDDASLLVLTREGLSQLDLRTNRFSLLNLPHPSTLTQGTDGNVWITSPSGLSQYQHGRFIPVPVSPALPPEPIESLAVQPDHTLWLRTHTTLIQQRDGRQHLWTAGRELPGTRIEAFLPDSRNTLWIGTNKGLVALDAANPQSLPQPIPALNASSVLSLFEDRERNLWVGTESTGLHILRRQNFHSLPDLADLAVNTIVQTTDGALYAGTNGDGLYRYQFGKLKHISTHDGLASDIILSLTPGPDGTLWIGTPDGLNHLADSHIKTYTSADGLPDDLIRSLLLGADGSLWIGTRRGLAHLQNGHFTVLTTSNGLRSDLIGALLQSANQDLWIATLDGLSRLHNGAITTYTTADGLSGNIITALLEDVGGALWIGTKGNGLTQHTAKGFTSLQRPDLPQEINSILEDGVGYLWIGSNRGITRVAPSELNVCGSSPQCALHINSYGLADGMPTEETSANGHPAAWQTTNNLLWFATRKGVAIVDPGHLQQNKLPPPVILERVLIDDTPLDLSPSTKIIAPGHNHYAFEFAGLSYSAPSLVRYRYLLEGFDKEWSQPSTRRSATYTNLPPGRYRFHVQAANNDGVWNETGAAIRFYVRPPFYRTLWFVLSALAIIAALAFLFYRLRVRRLRSQFDAVLAERNRMAREIHDTLAQSFVGVSVQLEIVSQLLTHSQLPAANQQLDRTRDYVREGLAEARRSIWDIRAITAQNTLPTRLTQIVEQSRSENLPTQLNIGGTYRPLSSTVESEVLRIAQESLTNAQRHAQATHITLDLRYHSNRLTLTITDDGRGFNPSDTTLPAQGHFGLQGMRERATQINATLTIKSAPETGTTITLDVPIPATKGMPTHG</sequence>
<dbReference type="GO" id="GO:0000155">
    <property type="term" value="F:phosphorelay sensor kinase activity"/>
    <property type="evidence" value="ECO:0007669"/>
    <property type="project" value="InterPro"/>
</dbReference>
<keyword evidence="3" id="KW-0902">Two-component regulatory system</keyword>
<evidence type="ECO:0000313" key="7">
    <source>
        <dbReference type="EMBL" id="RSL18137.1"/>
    </source>
</evidence>
<dbReference type="Gene3D" id="1.20.5.1930">
    <property type="match status" value="1"/>
</dbReference>